<dbReference type="InterPro" id="IPR050190">
    <property type="entry name" value="UPF0213_domain"/>
</dbReference>
<keyword evidence="3" id="KW-0378">Hydrolase</keyword>
<dbReference type="SMART" id="SM00465">
    <property type="entry name" value="GIYc"/>
    <property type="match status" value="1"/>
</dbReference>
<dbReference type="AlphaFoldDB" id="A0A366ELS6"/>
<keyword evidence="3" id="KW-0255">Endonuclease</keyword>
<dbReference type="PROSITE" id="PS50164">
    <property type="entry name" value="GIY_YIG"/>
    <property type="match status" value="1"/>
</dbReference>
<keyword evidence="3" id="KW-0540">Nuclease</keyword>
<name>A0A366ELS6_9HYPH</name>
<keyword evidence="4" id="KW-1185">Reference proteome</keyword>
<protein>
    <submittedName>
        <fullName evidence="3">Putative endonuclease</fullName>
    </submittedName>
</protein>
<accession>A0A366ELS6</accession>
<dbReference type="PANTHER" id="PTHR34477:SF5">
    <property type="entry name" value="BSL5627 PROTEIN"/>
    <property type="match status" value="1"/>
</dbReference>
<sequence length="98" mass="11929">MTERRYSVYIMASRRNGTLYVGVTNHLGARAFQHRNGVGSQFTAKYSVKTLVWYEHYDDVREAIAREKQLKKWERRWKLELIERFNPDWRDLYETLNN</sequence>
<comment type="similarity">
    <text evidence="1">Belongs to the UPF0213 family.</text>
</comment>
<evidence type="ECO:0000256" key="1">
    <source>
        <dbReference type="ARBA" id="ARBA00007435"/>
    </source>
</evidence>
<dbReference type="GO" id="GO:0004519">
    <property type="term" value="F:endonuclease activity"/>
    <property type="evidence" value="ECO:0007669"/>
    <property type="project" value="UniProtKB-KW"/>
</dbReference>
<dbReference type="RefSeq" id="WP_113893483.1">
    <property type="nucleotide sequence ID" value="NZ_QNRK01000052.1"/>
</dbReference>
<dbReference type="InterPro" id="IPR000305">
    <property type="entry name" value="GIY-YIG_endonuc"/>
</dbReference>
<evidence type="ECO:0000313" key="3">
    <source>
        <dbReference type="EMBL" id="RBP02429.1"/>
    </source>
</evidence>
<proteinExistence type="inferred from homology"/>
<dbReference type="InterPro" id="IPR035901">
    <property type="entry name" value="GIY-YIG_endonuc_sf"/>
</dbReference>
<reference evidence="3 4" key="1">
    <citation type="submission" date="2018-06" db="EMBL/GenBank/DDBJ databases">
        <title>Genomic Encyclopedia of Type Strains, Phase IV (KMG-IV): sequencing the most valuable type-strain genomes for metagenomic binning, comparative biology and taxonomic classification.</title>
        <authorList>
            <person name="Goeker M."/>
        </authorList>
    </citation>
    <scope>NUCLEOTIDE SEQUENCE [LARGE SCALE GENOMIC DNA]</scope>
    <source>
        <strain evidence="3 4">DSM 24875</strain>
    </source>
</reference>
<gene>
    <name evidence="3" type="ORF">DFR50_15217</name>
</gene>
<feature type="domain" description="GIY-YIG" evidence="2">
    <location>
        <begin position="4"/>
        <end position="81"/>
    </location>
</feature>
<dbReference type="Gene3D" id="3.40.1440.10">
    <property type="entry name" value="GIY-YIG endonuclease"/>
    <property type="match status" value="1"/>
</dbReference>
<dbReference type="EMBL" id="QNRK01000052">
    <property type="protein sequence ID" value="RBP02429.1"/>
    <property type="molecule type" value="Genomic_DNA"/>
</dbReference>
<dbReference type="PANTHER" id="PTHR34477">
    <property type="entry name" value="UPF0213 PROTEIN YHBQ"/>
    <property type="match status" value="1"/>
</dbReference>
<dbReference type="Pfam" id="PF01541">
    <property type="entry name" value="GIY-YIG"/>
    <property type="match status" value="1"/>
</dbReference>
<dbReference type="CDD" id="cd10448">
    <property type="entry name" value="GIY-YIG_unchar_3"/>
    <property type="match status" value="1"/>
</dbReference>
<comment type="caution">
    <text evidence="3">The sequence shown here is derived from an EMBL/GenBank/DDBJ whole genome shotgun (WGS) entry which is preliminary data.</text>
</comment>
<evidence type="ECO:0000259" key="2">
    <source>
        <dbReference type="PROSITE" id="PS50164"/>
    </source>
</evidence>
<dbReference type="Proteomes" id="UP000253529">
    <property type="component" value="Unassembled WGS sequence"/>
</dbReference>
<evidence type="ECO:0000313" key="4">
    <source>
        <dbReference type="Proteomes" id="UP000253529"/>
    </source>
</evidence>
<dbReference type="OrthoDB" id="287318at2"/>
<organism evidence="3 4">
    <name type="scientific">Roseiarcus fermentans</name>
    <dbReference type="NCBI Taxonomy" id="1473586"/>
    <lineage>
        <taxon>Bacteria</taxon>
        <taxon>Pseudomonadati</taxon>
        <taxon>Pseudomonadota</taxon>
        <taxon>Alphaproteobacteria</taxon>
        <taxon>Hyphomicrobiales</taxon>
        <taxon>Roseiarcaceae</taxon>
        <taxon>Roseiarcus</taxon>
    </lineage>
</organism>
<dbReference type="SUPFAM" id="SSF82771">
    <property type="entry name" value="GIY-YIG endonuclease"/>
    <property type="match status" value="1"/>
</dbReference>